<comment type="pathway">
    <text evidence="2">Organic acid metabolism; glycolate biosynthesis; glycolate from 2-phosphoglycolate: step 1/1.</text>
</comment>
<evidence type="ECO:0000256" key="2">
    <source>
        <dbReference type="ARBA" id="ARBA00004818"/>
    </source>
</evidence>
<dbReference type="AlphaFoldDB" id="A0A1I5NV80"/>
<reference evidence="6" key="1">
    <citation type="submission" date="2016-10" db="EMBL/GenBank/DDBJ databases">
        <authorList>
            <person name="Varghese N."/>
            <person name="Submissions S."/>
        </authorList>
    </citation>
    <scope>NUCLEOTIDE SEQUENCE [LARGE SCALE GENOMIC DNA]</scope>
    <source>
        <strain evidence="6">CGMCC 1.7715</strain>
    </source>
</reference>
<dbReference type="GO" id="GO:0006281">
    <property type="term" value="P:DNA repair"/>
    <property type="evidence" value="ECO:0007669"/>
    <property type="project" value="TreeGrafter"/>
</dbReference>
<dbReference type="GO" id="GO:0005829">
    <property type="term" value="C:cytosol"/>
    <property type="evidence" value="ECO:0007669"/>
    <property type="project" value="TreeGrafter"/>
</dbReference>
<evidence type="ECO:0000256" key="1">
    <source>
        <dbReference type="ARBA" id="ARBA00000830"/>
    </source>
</evidence>
<dbReference type="Pfam" id="PF00702">
    <property type="entry name" value="Hydrolase"/>
    <property type="match status" value="1"/>
</dbReference>
<evidence type="ECO:0000313" key="5">
    <source>
        <dbReference type="EMBL" id="SFP25151.1"/>
    </source>
</evidence>
<dbReference type="EC" id="3.1.3.18" evidence="4"/>
<dbReference type="Gene3D" id="3.40.50.1000">
    <property type="entry name" value="HAD superfamily/HAD-like"/>
    <property type="match status" value="1"/>
</dbReference>
<name>A0A1I5NV80_9SPHN</name>
<dbReference type="InterPro" id="IPR023214">
    <property type="entry name" value="HAD_sf"/>
</dbReference>
<dbReference type="SFLD" id="SFLDS00003">
    <property type="entry name" value="Haloacid_Dehalogenase"/>
    <property type="match status" value="1"/>
</dbReference>
<dbReference type="GO" id="GO:0008967">
    <property type="term" value="F:phosphoglycolate phosphatase activity"/>
    <property type="evidence" value="ECO:0007669"/>
    <property type="project" value="UniProtKB-EC"/>
</dbReference>
<dbReference type="STRING" id="604088.SAMN04488060_2089"/>
<dbReference type="EMBL" id="FOWZ01000003">
    <property type="protein sequence ID" value="SFP25151.1"/>
    <property type="molecule type" value="Genomic_DNA"/>
</dbReference>
<protein>
    <recommendedName>
        <fullName evidence="4">phosphoglycolate phosphatase</fullName>
        <ecNumber evidence="4">3.1.3.18</ecNumber>
    </recommendedName>
</protein>
<organism evidence="5 6">
    <name type="scientific">Qipengyuania nanhaisediminis</name>
    <dbReference type="NCBI Taxonomy" id="604088"/>
    <lineage>
        <taxon>Bacteria</taxon>
        <taxon>Pseudomonadati</taxon>
        <taxon>Pseudomonadota</taxon>
        <taxon>Alphaproteobacteria</taxon>
        <taxon>Sphingomonadales</taxon>
        <taxon>Erythrobacteraceae</taxon>
        <taxon>Qipengyuania</taxon>
    </lineage>
</organism>
<dbReference type="NCBIfam" id="TIGR01549">
    <property type="entry name" value="HAD-SF-IA-v1"/>
    <property type="match status" value="1"/>
</dbReference>
<dbReference type="InterPro" id="IPR050155">
    <property type="entry name" value="HAD-like_hydrolase_sf"/>
</dbReference>
<sequence length="222" mass="23678">MTAFPFQSVGFDLDGTLLETHRDLGAAVNHALKLGGFDPVPADHASDLIGGGAKIMLARAVDQQGGLPEDEFRRLYKQMLGYYAENNAVHSRPYPPAVETLDALAERGVKMAVVTNKFEGFARDILTTLGLADRFETIIGGDTMGKGRAKPEPDAVIEARKRCGGGPMAFVGDSSYDVRAARAADAPVIAAAYGYCDKPPHELGADTVIESLDRLISALETL</sequence>
<dbReference type="PANTHER" id="PTHR43434:SF1">
    <property type="entry name" value="PHOSPHOGLYCOLATE PHOSPHATASE"/>
    <property type="match status" value="1"/>
</dbReference>
<keyword evidence="6" id="KW-1185">Reference proteome</keyword>
<gene>
    <name evidence="5" type="ORF">SAMN04488060_2089</name>
</gene>
<dbReference type="Gene3D" id="1.10.150.240">
    <property type="entry name" value="Putative phosphatase, domain 2"/>
    <property type="match status" value="1"/>
</dbReference>
<dbReference type="RefSeq" id="WP_090481103.1">
    <property type="nucleotide sequence ID" value="NZ_FOWZ01000003.1"/>
</dbReference>
<comment type="similarity">
    <text evidence="3">Belongs to the HAD-like hydrolase superfamily. CbbY/CbbZ/Gph/YieH family.</text>
</comment>
<dbReference type="SFLD" id="SFLDG01135">
    <property type="entry name" value="C1.5.6:_HAD__Beta-PGM__Phospha"/>
    <property type="match status" value="1"/>
</dbReference>
<comment type="catalytic activity">
    <reaction evidence="1">
        <text>2-phosphoglycolate + H2O = glycolate + phosphate</text>
        <dbReference type="Rhea" id="RHEA:14369"/>
        <dbReference type="ChEBI" id="CHEBI:15377"/>
        <dbReference type="ChEBI" id="CHEBI:29805"/>
        <dbReference type="ChEBI" id="CHEBI:43474"/>
        <dbReference type="ChEBI" id="CHEBI:58033"/>
        <dbReference type="EC" id="3.1.3.18"/>
    </reaction>
</comment>
<evidence type="ECO:0000256" key="3">
    <source>
        <dbReference type="ARBA" id="ARBA00006171"/>
    </source>
</evidence>
<dbReference type="SFLD" id="SFLDG01129">
    <property type="entry name" value="C1.5:_HAD__Beta-PGM__Phosphata"/>
    <property type="match status" value="1"/>
</dbReference>
<evidence type="ECO:0000256" key="4">
    <source>
        <dbReference type="ARBA" id="ARBA00013078"/>
    </source>
</evidence>
<dbReference type="OrthoDB" id="9793014at2"/>
<dbReference type="Proteomes" id="UP000199331">
    <property type="component" value="Unassembled WGS sequence"/>
</dbReference>
<accession>A0A1I5NV80</accession>
<dbReference type="InterPro" id="IPR006439">
    <property type="entry name" value="HAD-SF_hydro_IA"/>
</dbReference>
<proteinExistence type="inferred from homology"/>
<dbReference type="SUPFAM" id="SSF56784">
    <property type="entry name" value="HAD-like"/>
    <property type="match status" value="1"/>
</dbReference>
<dbReference type="PANTHER" id="PTHR43434">
    <property type="entry name" value="PHOSPHOGLYCOLATE PHOSPHATASE"/>
    <property type="match status" value="1"/>
</dbReference>
<dbReference type="InterPro" id="IPR023198">
    <property type="entry name" value="PGP-like_dom2"/>
</dbReference>
<evidence type="ECO:0000313" key="6">
    <source>
        <dbReference type="Proteomes" id="UP000199331"/>
    </source>
</evidence>
<dbReference type="InterPro" id="IPR036412">
    <property type="entry name" value="HAD-like_sf"/>
</dbReference>